<evidence type="ECO:0000256" key="4">
    <source>
        <dbReference type="SAM" id="MobiDB-lite"/>
    </source>
</evidence>
<dbReference type="InterPro" id="IPR012590">
    <property type="entry name" value="POPLD_dom"/>
</dbReference>
<dbReference type="Pfam" id="PF06978">
    <property type="entry name" value="POP1_N"/>
    <property type="match status" value="2"/>
</dbReference>
<dbReference type="InterPro" id="IPR009723">
    <property type="entry name" value="Pop1_N"/>
</dbReference>
<keyword evidence="2" id="KW-0819">tRNA processing</keyword>
<feature type="domain" description="POP1 C-terminal" evidence="7">
    <location>
        <begin position="785"/>
        <end position="868"/>
    </location>
</feature>
<dbReference type="GO" id="GO:0005655">
    <property type="term" value="C:nucleolar ribonuclease P complex"/>
    <property type="evidence" value="ECO:0007669"/>
    <property type="project" value="InterPro"/>
</dbReference>
<dbReference type="PANTHER" id="PTHR22731:SF3">
    <property type="entry name" value="RIBONUCLEASES P_MRP PROTEIN SUBUNIT POP1"/>
    <property type="match status" value="1"/>
</dbReference>
<evidence type="ECO:0000256" key="3">
    <source>
        <dbReference type="ARBA" id="ARBA00023242"/>
    </source>
</evidence>
<evidence type="ECO:0000313" key="9">
    <source>
        <dbReference type="Proteomes" id="UP001212997"/>
    </source>
</evidence>
<feature type="region of interest" description="Disordered" evidence="4">
    <location>
        <begin position="634"/>
        <end position="657"/>
    </location>
</feature>
<accession>A0AAD5V9C1</accession>
<gene>
    <name evidence="8" type="ORF">NLI96_g4904</name>
</gene>
<dbReference type="Pfam" id="PF22770">
    <property type="entry name" value="POP1_C"/>
    <property type="match status" value="1"/>
</dbReference>
<feature type="region of interest" description="Disordered" evidence="4">
    <location>
        <begin position="291"/>
        <end position="310"/>
    </location>
</feature>
<keyword evidence="3" id="KW-0539">Nucleus</keyword>
<evidence type="ECO:0000256" key="2">
    <source>
        <dbReference type="ARBA" id="ARBA00022694"/>
    </source>
</evidence>
<evidence type="ECO:0008006" key="10">
    <source>
        <dbReference type="Google" id="ProtNLM"/>
    </source>
</evidence>
<sequence>MSAKRKNGDVSDPLSGREKKKLKTAAARTIAVQQDDKVPSGSHAQPQGQGNNSGGPSRAVRFEAQQLPGSLDVEKFAEYDLSHLTPVHFPLSRGDATHRAWQQLPRHLRRRAASHDARRVPLRLRDKAKAEIEPARKTRAQKQALRKRLAKQKHVSRAHALVKRQLDKVWLETHIWHAKRMKMENMWGYRLAIQPTEKAFRPSHRASVHGSILHDASYYGFVEVKGPEKIISWIFQSCCDMQGPSPSAKRFVSGARACDTHIHNPETYPYDLIGPVTIIWQALSTKETILKQQPTSSKEKSSGKAKQTASSGPDRVVWIRAHPTIFDEALLALRLSASFALERVKVDFDAPDTEKCNVEIADLRDCLNIFEITGPKSSQVIKGALKPVKNDRRNDFKEFWESLSHLQTTASVPRNLIAGFKVYDPRLSFPPHNAKVHVHGDGPTLSPNPTVLPTPTLAQCEIWDEKLREGLRNPHYKKKDLDSRRSKASIPGTPLQAQQDDDRIPIMLIQRSLESASWGSQHRGPTSPSLHGWTLIIPAGWSMAFLPSLIFTGTRVAGQRERQTQHFEAGCPHFPRDYPCTFAYGEFSADREVEERTRWERKPPAKRPNYTKLGTRSPWKPDWEVVLGIRAEGDADGTEASGDYIPAQREEPSEDEQQVQPWLLRGVEVNEVLNAAYGAGDHGAGLLAFINRLRAKRNQNPLDGASTKEKLLQGALVTVKVKMCGKGRPDDQALIYWVDDKEHNKWRKTKNDNEDDGSEVRRFNLVPFSSLLTSSGQHTDLIPPTTDIIGYITTANYSLSLGEGSALGFIPVTQLFRLKQQASRYAPLEPLPIIPINRLSSLRAESQLLVKIRDRDGVVCRAASLQVITT</sequence>
<feature type="compositionally biased region" description="Low complexity" evidence="4">
    <location>
        <begin position="45"/>
        <end position="57"/>
    </location>
</feature>
<dbReference type="EMBL" id="JANAWD010000150">
    <property type="protein sequence ID" value="KAJ3485532.1"/>
    <property type="molecule type" value="Genomic_DNA"/>
</dbReference>
<organism evidence="8 9">
    <name type="scientific">Meripilus lineatus</name>
    <dbReference type="NCBI Taxonomy" id="2056292"/>
    <lineage>
        <taxon>Eukaryota</taxon>
        <taxon>Fungi</taxon>
        <taxon>Dikarya</taxon>
        <taxon>Basidiomycota</taxon>
        <taxon>Agaricomycotina</taxon>
        <taxon>Agaricomycetes</taxon>
        <taxon>Polyporales</taxon>
        <taxon>Meripilaceae</taxon>
        <taxon>Meripilus</taxon>
    </lineage>
</organism>
<feature type="domain" description="POPLD" evidence="6">
    <location>
        <begin position="532"/>
        <end position="623"/>
    </location>
</feature>
<dbReference type="InterPro" id="IPR055079">
    <property type="entry name" value="POP1_C"/>
</dbReference>
<evidence type="ECO:0000259" key="7">
    <source>
        <dbReference type="Pfam" id="PF22770"/>
    </source>
</evidence>
<comment type="subcellular location">
    <subcellularLocation>
        <location evidence="1">Nucleus</location>
    </subcellularLocation>
</comment>
<evidence type="ECO:0000259" key="5">
    <source>
        <dbReference type="Pfam" id="PF06978"/>
    </source>
</evidence>
<proteinExistence type="predicted"/>
<evidence type="ECO:0000259" key="6">
    <source>
        <dbReference type="Pfam" id="PF08170"/>
    </source>
</evidence>
<dbReference type="GO" id="GO:0001682">
    <property type="term" value="P:tRNA 5'-leader removal"/>
    <property type="evidence" value="ECO:0007669"/>
    <property type="project" value="InterPro"/>
</dbReference>
<dbReference type="AlphaFoldDB" id="A0AAD5V9C1"/>
<feature type="domain" description="Pop1 N-terminal" evidence="5">
    <location>
        <begin position="159"/>
        <end position="226"/>
    </location>
</feature>
<dbReference type="Pfam" id="PF08170">
    <property type="entry name" value="POPLD"/>
    <property type="match status" value="1"/>
</dbReference>
<dbReference type="GO" id="GO:0000172">
    <property type="term" value="C:ribonuclease MRP complex"/>
    <property type="evidence" value="ECO:0007669"/>
    <property type="project" value="InterPro"/>
</dbReference>
<protein>
    <recommendedName>
        <fullName evidence="10">POP1-domain-containing protein</fullName>
    </recommendedName>
</protein>
<reference evidence="8" key="1">
    <citation type="submission" date="2022-07" db="EMBL/GenBank/DDBJ databases">
        <title>Genome Sequence of Physisporinus lineatus.</title>
        <authorList>
            <person name="Buettner E."/>
        </authorList>
    </citation>
    <scope>NUCLEOTIDE SEQUENCE</scope>
    <source>
        <strain evidence="8">VT162</strain>
    </source>
</reference>
<dbReference type="InterPro" id="IPR039182">
    <property type="entry name" value="Pop1"/>
</dbReference>
<feature type="region of interest" description="Disordered" evidence="4">
    <location>
        <begin position="478"/>
        <end position="497"/>
    </location>
</feature>
<evidence type="ECO:0000313" key="8">
    <source>
        <dbReference type="EMBL" id="KAJ3485532.1"/>
    </source>
</evidence>
<name>A0AAD5V9C1_9APHY</name>
<keyword evidence="9" id="KW-1185">Reference proteome</keyword>
<evidence type="ECO:0000256" key="1">
    <source>
        <dbReference type="ARBA" id="ARBA00004123"/>
    </source>
</evidence>
<dbReference type="PANTHER" id="PTHR22731">
    <property type="entry name" value="RIBONUCLEASES P/MRP PROTEIN SUBUNIT POP1"/>
    <property type="match status" value="1"/>
</dbReference>
<feature type="region of interest" description="Disordered" evidence="4">
    <location>
        <begin position="1"/>
        <end position="58"/>
    </location>
</feature>
<dbReference type="Proteomes" id="UP001212997">
    <property type="component" value="Unassembled WGS sequence"/>
</dbReference>
<comment type="caution">
    <text evidence="8">The sequence shown here is derived from an EMBL/GenBank/DDBJ whole genome shotgun (WGS) entry which is preliminary data.</text>
</comment>
<feature type="domain" description="Pop1 N-terminal" evidence="5">
    <location>
        <begin position="92"/>
        <end position="157"/>
    </location>
</feature>